<dbReference type="SUPFAM" id="SSF53613">
    <property type="entry name" value="Ribokinase-like"/>
    <property type="match status" value="1"/>
</dbReference>
<dbReference type="Proteomes" id="UP000286931">
    <property type="component" value="Unassembled WGS sequence"/>
</dbReference>
<evidence type="ECO:0000256" key="3">
    <source>
        <dbReference type="ARBA" id="ARBA00022741"/>
    </source>
</evidence>
<dbReference type="CDD" id="cd01166">
    <property type="entry name" value="KdgK"/>
    <property type="match status" value="1"/>
</dbReference>
<dbReference type="InterPro" id="IPR029056">
    <property type="entry name" value="Ribokinase-like"/>
</dbReference>
<keyword evidence="4 8" id="KW-0418">Kinase</keyword>
<comment type="caution">
    <text evidence="8">The sequence shown here is derived from an EMBL/GenBank/DDBJ whole genome shotgun (WGS) entry which is preliminary data.</text>
</comment>
<evidence type="ECO:0000313" key="8">
    <source>
        <dbReference type="EMBL" id="GCD96690.1"/>
    </source>
</evidence>
<keyword evidence="2" id="KW-0808">Transferase</keyword>
<dbReference type="InterPro" id="IPR050306">
    <property type="entry name" value="PfkB_Carbo_kinase"/>
</dbReference>
<evidence type="ECO:0000256" key="5">
    <source>
        <dbReference type="ARBA" id="ARBA00022840"/>
    </source>
</evidence>
<dbReference type="InterPro" id="IPR002139">
    <property type="entry name" value="Ribo/fructo_kinase"/>
</dbReference>
<dbReference type="InterPro" id="IPR030830">
    <property type="entry name" value="Myo_inos_IolC"/>
</dbReference>
<evidence type="ECO:0000313" key="9">
    <source>
        <dbReference type="Proteomes" id="UP000286931"/>
    </source>
</evidence>
<dbReference type="PANTHER" id="PTHR43085:SF49">
    <property type="entry name" value="5-DEHYDRO-2-DEOXYGLUCONOKINASE"/>
    <property type="match status" value="1"/>
</dbReference>
<evidence type="ECO:0000256" key="6">
    <source>
        <dbReference type="SAM" id="MobiDB-lite"/>
    </source>
</evidence>
<reference evidence="8 9" key="1">
    <citation type="submission" date="2018-12" db="EMBL/GenBank/DDBJ databases">
        <title>Draft genome sequence of Embleya hyalina NBRC 13850T.</title>
        <authorList>
            <person name="Komaki H."/>
            <person name="Hosoyama A."/>
            <person name="Kimura A."/>
            <person name="Ichikawa N."/>
            <person name="Tamura T."/>
        </authorList>
    </citation>
    <scope>NUCLEOTIDE SEQUENCE [LARGE SCALE GENOMIC DNA]</scope>
    <source>
        <strain evidence="8 9">NBRC 13850</strain>
    </source>
</reference>
<accession>A0A401YQ20</accession>
<protein>
    <submittedName>
        <fullName evidence="8">5-dehydro-2-deoxygluconokinase</fullName>
    </submittedName>
</protein>
<dbReference type="Pfam" id="PF00294">
    <property type="entry name" value="PfkB"/>
    <property type="match status" value="1"/>
</dbReference>
<comment type="similarity">
    <text evidence="1">Belongs to the carbohydrate kinase PfkB family.</text>
</comment>
<dbReference type="NCBIfam" id="TIGR04382">
    <property type="entry name" value="myo_inos_iolC_N"/>
    <property type="match status" value="1"/>
</dbReference>
<feature type="region of interest" description="Disordered" evidence="6">
    <location>
        <begin position="1"/>
        <end position="25"/>
    </location>
</feature>
<organism evidence="8 9">
    <name type="scientific">Embleya hyalina</name>
    <dbReference type="NCBI Taxonomy" id="516124"/>
    <lineage>
        <taxon>Bacteria</taxon>
        <taxon>Bacillati</taxon>
        <taxon>Actinomycetota</taxon>
        <taxon>Actinomycetes</taxon>
        <taxon>Kitasatosporales</taxon>
        <taxon>Streptomycetaceae</taxon>
        <taxon>Embleya</taxon>
    </lineage>
</organism>
<dbReference type="InterPro" id="IPR023314">
    <property type="entry name" value="Myo_inos_IolC-like_sf"/>
</dbReference>
<keyword evidence="5" id="KW-0067">ATP-binding</keyword>
<feature type="domain" description="Carbohydrate kinase PfkB" evidence="7">
    <location>
        <begin position="25"/>
        <end position="322"/>
    </location>
</feature>
<evidence type="ECO:0000256" key="2">
    <source>
        <dbReference type="ARBA" id="ARBA00022679"/>
    </source>
</evidence>
<dbReference type="Gene3D" id="2.20.150.10">
    <property type="entry name" value="putative 5-dehydro-2- deoxygluconokinase"/>
    <property type="match status" value="1"/>
</dbReference>
<dbReference type="PRINTS" id="PR00990">
    <property type="entry name" value="RIBOKINASE"/>
</dbReference>
<dbReference type="PANTHER" id="PTHR43085">
    <property type="entry name" value="HEXOKINASE FAMILY MEMBER"/>
    <property type="match status" value="1"/>
</dbReference>
<gene>
    <name evidence="8" type="primary">iolC</name>
    <name evidence="8" type="ORF">EHYA_04377</name>
</gene>
<dbReference type="GO" id="GO:0016301">
    <property type="term" value="F:kinase activity"/>
    <property type="evidence" value="ECO:0007669"/>
    <property type="project" value="UniProtKB-KW"/>
</dbReference>
<proteinExistence type="inferred from homology"/>
<name>A0A401YQ20_9ACTN</name>
<evidence type="ECO:0000256" key="1">
    <source>
        <dbReference type="ARBA" id="ARBA00010688"/>
    </source>
</evidence>
<evidence type="ECO:0000256" key="4">
    <source>
        <dbReference type="ARBA" id="ARBA00022777"/>
    </source>
</evidence>
<keyword evidence="9" id="KW-1185">Reference proteome</keyword>
<sequence>MTGDAGMTGSTTEPERGGPVDTGPEVLTVGRVGVDLYPRESGVPLDRVETFARSLGGTATNVAVAAARLGRRSAVLTKVGADPFGTFVRDALTGFGVDPAWVSTHERLLTPVVFCALDPPEDPPLLFYRLPTAPDLTLTDADVPWDLVRRVPVLWVTGTGASVETSRGTHLRMLAARGRREHTVLDLDYRPMFWPDRDTASRHIGALVDEATVVVGNRAEVEVAVGTADPDEAARRLLARGVRLALVKKGAEGVLVATAEGSHTVAPRPVEVVCGLGAGDAFGGALVHGLLSGWDPVRIAEFANVAGALVAGRLACADAMPTPEEMAESATAHEANTNHPIVDHPMLETRT</sequence>
<dbReference type="GO" id="GO:0005524">
    <property type="term" value="F:ATP binding"/>
    <property type="evidence" value="ECO:0007669"/>
    <property type="project" value="UniProtKB-KW"/>
</dbReference>
<dbReference type="Gene3D" id="3.40.1190.20">
    <property type="match status" value="1"/>
</dbReference>
<dbReference type="AlphaFoldDB" id="A0A401YQ20"/>
<keyword evidence="3" id="KW-0547">Nucleotide-binding</keyword>
<dbReference type="EMBL" id="BIFH01000021">
    <property type="protein sequence ID" value="GCD96690.1"/>
    <property type="molecule type" value="Genomic_DNA"/>
</dbReference>
<evidence type="ECO:0000259" key="7">
    <source>
        <dbReference type="Pfam" id="PF00294"/>
    </source>
</evidence>
<dbReference type="InterPro" id="IPR011611">
    <property type="entry name" value="PfkB_dom"/>
</dbReference>